<dbReference type="RefSeq" id="WP_127680210.1">
    <property type="nucleotide sequence ID" value="NZ_SACM01000001.1"/>
</dbReference>
<keyword evidence="4" id="KW-0547">Nucleotide-binding</keyword>
<evidence type="ECO:0000256" key="8">
    <source>
        <dbReference type="ARBA" id="ARBA00051245"/>
    </source>
</evidence>
<sequence>MASLIEQAAERLEQLRQAGAVMPPATEPVSHAPAPALQQAARPAVAATAPEPAKRPTSADASGDAQRASKSVELNLASLAVMGFLTPGSPRTAMADQYRVIKRPLIKNAVGQGAATLNHANLIMVTSALAGEGKSFTSLNLAMSMAAELDHTVMLVDADVARPSLLRMLGLPPGPGLLDVLEGQAEMTDVLLRTNIDKLTLLPSGTPHPRATELLASEAMHDLLDDMARRYPDRIIVFDSPPLLLTTESRVLATQMGQIVIVVAAEATPHNAVQQALATIENCPVKMMLLNQVRGDANGAYGYGYGYGYGYEHEEAAARAG</sequence>
<keyword evidence="3" id="KW-0808">Transferase</keyword>
<evidence type="ECO:0000313" key="11">
    <source>
        <dbReference type="EMBL" id="RVT87734.1"/>
    </source>
</evidence>
<comment type="similarity">
    <text evidence="1">Belongs to the CpsD/CapB family.</text>
</comment>
<keyword evidence="12" id="KW-1185">Reference proteome</keyword>
<dbReference type="AlphaFoldDB" id="A0A437LQR3"/>
<evidence type="ECO:0000256" key="5">
    <source>
        <dbReference type="ARBA" id="ARBA00022777"/>
    </source>
</evidence>
<feature type="domain" description="AAA" evidence="10">
    <location>
        <begin position="122"/>
        <end position="283"/>
    </location>
</feature>
<dbReference type="PANTHER" id="PTHR32309:SF13">
    <property type="entry name" value="FERRIC ENTEROBACTIN TRANSPORT PROTEIN FEPE"/>
    <property type="match status" value="1"/>
</dbReference>
<dbReference type="EC" id="2.7.10.2" evidence="2"/>
<name>A0A437LQR3_9BURK</name>
<organism evidence="11 12">
    <name type="scientific">Inhella crocodyli</name>
    <dbReference type="NCBI Taxonomy" id="2499851"/>
    <lineage>
        <taxon>Bacteria</taxon>
        <taxon>Pseudomonadati</taxon>
        <taxon>Pseudomonadota</taxon>
        <taxon>Betaproteobacteria</taxon>
        <taxon>Burkholderiales</taxon>
        <taxon>Sphaerotilaceae</taxon>
        <taxon>Inhella</taxon>
    </lineage>
</organism>
<dbReference type="OrthoDB" id="9808257at2"/>
<dbReference type="InterPro" id="IPR050445">
    <property type="entry name" value="Bact_polysacc_biosynth/exp"/>
</dbReference>
<feature type="compositionally biased region" description="Low complexity" evidence="9">
    <location>
        <begin position="32"/>
        <end position="51"/>
    </location>
</feature>
<dbReference type="GO" id="GO:0004713">
    <property type="term" value="F:protein tyrosine kinase activity"/>
    <property type="evidence" value="ECO:0007669"/>
    <property type="project" value="TreeGrafter"/>
</dbReference>
<evidence type="ECO:0000256" key="3">
    <source>
        <dbReference type="ARBA" id="ARBA00022679"/>
    </source>
</evidence>
<evidence type="ECO:0000256" key="4">
    <source>
        <dbReference type="ARBA" id="ARBA00022741"/>
    </source>
</evidence>
<comment type="caution">
    <text evidence="11">The sequence shown here is derived from an EMBL/GenBank/DDBJ whole genome shotgun (WGS) entry which is preliminary data.</text>
</comment>
<dbReference type="InterPro" id="IPR025669">
    <property type="entry name" value="AAA_dom"/>
</dbReference>
<dbReference type="Pfam" id="PF13614">
    <property type="entry name" value="AAA_31"/>
    <property type="match status" value="1"/>
</dbReference>
<evidence type="ECO:0000256" key="6">
    <source>
        <dbReference type="ARBA" id="ARBA00022840"/>
    </source>
</evidence>
<evidence type="ECO:0000256" key="7">
    <source>
        <dbReference type="ARBA" id="ARBA00023137"/>
    </source>
</evidence>
<accession>A0A437LQR3</accession>
<keyword evidence="5 11" id="KW-0418">Kinase</keyword>
<evidence type="ECO:0000256" key="9">
    <source>
        <dbReference type="SAM" id="MobiDB-lite"/>
    </source>
</evidence>
<dbReference type="InterPro" id="IPR005702">
    <property type="entry name" value="Wzc-like_C"/>
</dbReference>
<dbReference type="NCBIfam" id="TIGR03018">
    <property type="entry name" value="pepcterm_TyrKin"/>
    <property type="match status" value="1"/>
</dbReference>
<gene>
    <name evidence="11" type="ORF">EOD73_01525</name>
</gene>
<evidence type="ECO:0000256" key="1">
    <source>
        <dbReference type="ARBA" id="ARBA00007316"/>
    </source>
</evidence>
<reference evidence="11 12" key="1">
    <citation type="submission" date="2019-01" db="EMBL/GenBank/DDBJ databases">
        <authorList>
            <person name="Chen W.-M."/>
        </authorList>
    </citation>
    <scope>NUCLEOTIDE SEQUENCE [LARGE SCALE GENOMIC DNA]</scope>
    <source>
        <strain evidence="11 12">CCP-18</strain>
    </source>
</reference>
<dbReference type="SUPFAM" id="SSF52540">
    <property type="entry name" value="P-loop containing nucleoside triphosphate hydrolases"/>
    <property type="match status" value="1"/>
</dbReference>
<dbReference type="GO" id="GO:0005886">
    <property type="term" value="C:plasma membrane"/>
    <property type="evidence" value="ECO:0007669"/>
    <property type="project" value="TreeGrafter"/>
</dbReference>
<evidence type="ECO:0000313" key="12">
    <source>
        <dbReference type="Proteomes" id="UP000288587"/>
    </source>
</evidence>
<dbReference type="EMBL" id="SACM01000001">
    <property type="protein sequence ID" value="RVT87734.1"/>
    <property type="molecule type" value="Genomic_DNA"/>
</dbReference>
<feature type="region of interest" description="Disordered" evidence="9">
    <location>
        <begin position="15"/>
        <end position="67"/>
    </location>
</feature>
<keyword evidence="6" id="KW-0067">ATP-binding</keyword>
<evidence type="ECO:0000259" key="10">
    <source>
        <dbReference type="Pfam" id="PF13614"/>
    </source>
</evidence>
<dbReference type="InterPro" id="IPR027417">
    <property type="entry name" value="P-loop_NTPase"/>
</dbReference>
<evidence type="ECO:0000256" key="2">
    <source>
        <dbReference type="ARBA" id="ARBA00011903"/>
    </source>
</evidence>
<dbReference type="CDD" id="cd05387">
    <property type="entry name" value="BY-kinase"/>
    <property type="match status" value="1"/>
</dbReference>
<protein>
    <recommendedName>
        <fullName evidence="2">non-specific protein-tyrosine kinase</fullName>
        <ecNumber evidence="2">2.7.10.2</ecNumber>
    </recommendedName>
</protein>
<proteinExistence type="inferred from homology"/>
<keyword evidence="7" id="KW-0829">Tyrosine-protein kinase</keyword>
<comment type="catalytic activity">
    <reaction evidence="8">
        <text>L-tyrosyl-[protein] + ATP = O-phospho-L-tyrosyl-[protein] + ADP + H(+)</text>
        <dbReference type="Rhea" id="RHEA:10596"/>
        <dbReference type="Rhea" id="RHEA-COMP:10136"/>
        <dbReference type="Rhea" id="RHEA-COMP:20101"/>
        <dbReference type="ChEBI" id="CHEBI:15378"/>
        <dbReference type="ChEBI" id="CHEBI:30616"/>
        <dbReference type="ChEBI" id="CHEBI:46858"/>
        <dbReference type="ChEBI" id="CHEBI:61978"/>
        <dbReference type="ChEBI" id="CHEBI:456216"/>
        <dbReference type="EC" id="2.7.10.2"/>
    </reaction>
</comment>
<dbReference type="PANTHER" id="PTHR32309">
    <property type="entry name" value="TYROSINE-PROTEIN KINASE"/>
    <property type="match status" value="1"/>
</dbReference>
<dbReference type="Gene3D" id="3.40.50.300">
    <property type="entry name" value="P-loop containing nucleotide triphosphate hydrolases"/>
    <property type="match status" value="1"/>
</dbReference>
<dbReference type="Proteomes" id="UP000288587">
    <property type="component" value="Unassembled WGS sequence"/>
</dbReference>